<name>A0AAD5BC66_9ASCO</name>
<reference evidence="8 9" key="1">
    <citation type="journal article" date="2022" name="DNA Res.">
        <title>Genome analysis of five recently described species of the CUG-Ser clade uncovers Candida theae as a new hybrid lineage with pathogenic potential in the Candida parapsilosis species complex.</title>
        <authorList>
            <person name="Mixao V."/>
            <person name="Del Olmo V."/>
            <person name="Hegedusova E."/>
            <person name="Saus E."/>
            <person name="Pryszcz L."/>
            <person name="Cillingova A."/>
            <person name="Nosek J."/>
            <person name="Gabaldon T."/>
        </authorList>
    </citation>
    <scope>NUCLEOTIDE SEQUENCE [LARGE SCALE GENOMIC DNA]</scope>
    <source>
        <strain evidence="8 9">CBS 12239</strain>
    </source>
</reference>
<feature type="domain" description="Nudix hydrolase" evidence="7">
    <location>
        <begin position="2"/>
        <end position="193"/>
    </location>
</feature>
<evidence type="ECO:0000256" key="1">
    <source>
        <dbReference type="ARBA" id="ARBA00001946"/>
    </source>
</evidence>
<organism evidence="8 9">
    <name type="scientific">Candida theae</name>
    <dbReference type="NCBI Taxonomy" id="1198502"/>
    <lineage>
        <taxon>Eukaryota</taxon>
        <taxon>Fungi</taxon>
        <taxon>Dikarya</taxon>
        <taxon>Ascomycota</taxon>
        <taxon>Saccharomycotina</taxon>
        <taxon>Pichiomycetes</taxon>
        <taxon>Debaryomycetaceae</taxon>
        <taxon>Candida/Lodderomyces clade</taxon>
        <taxon>Candida</taxon>
    </lineage>
</organism>
<keyword evidence="5" id="KW-0460">Magnesium</keyword>
<gene>
    <name evidence="8" type="ORF">KGF57_003749</name>
</gene>
<dbReference type="GeneID" id="76151807"/>
<dbReference type="Pfam" id="PF00293">
    <property type="entry name" value="NUDIX"/>
    <property type="match status" value="1"/>
</dbReference>
<dbReference type="EMBL" id="JAIHNG010000133">
    <property type="protein sequence ID" value="KAI5954726.1"/>
    <property type="molecule type" value="Genomic_DNA"/>
</dbReference>
<dbReference type="GO" id="GO:0046872">
    <property type="term" value="F:metal ion binding"/>
    <property type="evidence" value="ECO:0007669"/>
    <property type="project" value="UniProtKB-KW"/>
</dbReference>
<dbReference type="SUPFAM" id="SSF55811">
    <property type="entry name" value="Nudix"/>
    <property type="match status" value="1"/>
</dbReference>
<dbReference type="PROSITE" id="PS00893">
    <property type="entry name" value="NUDIX_BOX"/>
    <property type="match status" value="1"/>
</dbReference>
<dbReference type="Proteomes" id="UP001204833">
    <property type="component" value="Unassembled WGS sequence"/>
</dbReference>
<protein>
    <recommendedName>
        <fullName evidence="7">Nudix hydrolase domain-containing protein</fullName>
    </recommendedName>
</protein>
<keyword evidence="9" id="KW-1185">Reference proteome</keyword>
<dbReference type="PANTHER" id="PTHR43758">
    <property type="entry name" value="7,8-DIHYDRO-8-OXOGUANINE TRIPHOSPHATASE"/>
    <property type="match status" value="1"/>
</dbReference>
<keyword evidence="4" id="KW-0378">Hydrolase</keyword>
<comment type="similarity">
    <text evidence="2">Belongs to the Nudix hydrolase family.</text>
</comment>
<evidence type="ECO:0000313" key="8">
    <source>
        <dbReference type="EMBL" id="KAI5954726.1"/>
    </source>
</evidence>
<comment type="cofactor">
    <cofactor evidence="1">
        <name>Mg(2+)</name>
        <dbReference type="ChEBI" id="CHEBI:18420"/>
    </cofactor>
</comment>
<dbReference type="CDD" id="cd18886">
    <property type="entry name" value="NUDIX_MutT_Nudt1"/>
    <property type="match status" value="1"/>
</dbReference>
<evidence type="ECO:0000259" key="7">
    <source>
        <dbReference type="PROSITE" id="PS51462"/>
    </source>
</evidence>
<dbReference type="PANTHER" id="PTHR43758:SF2">
    <property type="entry name" value="OXIDIZED PURINE NUCLEOSIDE TRIPHOSPHATE HYDROLASE"/>
    <property type="match status" value="1"/>
</dbReference>
<dbReference type="InterPro" id="IPR000086">
    <property type="entry name" value="NUDIX_hydrolase_dom"/>
</dbReference>
<dbReference type="Gene3D" id="3.90.79.10">
    <property type="entry name" value="Nucleoside Triphosphate Pyrophosphohydrolase"/>
    <property type="match status" value="1"/>
</dbReference>
<evidence type="ECO:0000256" key="5">
    <source>
        <dbReference type="ARBA" id="ARBA00022842"/>
    </source>
</evidence>
<dbReference type="RefSeq" id="XP_051607613.1">
    <property type="nucleotide sequence ID" value="XM_051753201.1"/>
</dbReference>
<keyword evidence="3" id="KW-0479">Metal-binding</keyword>
<evidence type="ECO:0000256" key="3">
    <source>
        <dbReference type="ARBA" id="ARBA00022723"/>
    </source>
</evidence>
<dbReference type="GO" id="GO:0005737">
    <property type="term" value="C:cytoplasm"/>
    <property type="evidence" value="ECO:0007669"/>
    <property type="project" value="TreeGrafter"/>
</dbReference>
<accession>A0AAD5BC66</accession>
<dbReference type="PROSITE" id="PS51462">
    <property type="entry name" value="NUDIX"/>
    <property type="match status" value="1"/>
</dbReference>
<evidence type="ECO:0000313" key="9">
    <source>
        <dbReference type="Proteomes" id="UP001204833"/>
    </source>
</evidence>
<dbReference type="InterPro" id="IPR020084">
    <property type="entry name" value="NUDIX_hydrolase_CS"/>
</dbReference>
<dbReference type="InterPro" id="IPR015797">
    <property type="entry name" value="NUDIX_hydrolase-like_dom_sf"/>
</dbReference>
<evidence type="ECO:0000256" key="2">
    <source>
        <dbReference type="ARBA" id="ARBA00005582"/>
    </source>
</evidence>
<dbReference type="AlphaFoldDB" id="A0AAD5BC66"/>
<evidence type="ECO:0000256" key="4">
    <source>
        <dbReference type="ARBA" id="ARBA00022801"/>
    </source>
</evidence>
<feature type="region of interest" description="Disordered" evidence="6">
    <location>
        <begin position="81"/>
        <end position="105"/>
    </location>
</feature>
<sequence length="222" mass="24736">MPIVPAFTLGFIRCKENNKILLLNRNKAPWMGKWNGVGGKIHPNESPLDCMIREAQEETGLMLPQFEPRGVLTWEIYSKEQEEEGDGRGGGGGEEEESDKSGKGLGGLGLGFGKSHKNGTVVDRALKHANLASSGGLYLFTVDITLEQYENYRTPMVYDDEGILCWKDFEWATFEFNLGVVDNIRANLPRIFASKEDDLFQIKYENLDLIENKYVPGGAAAL</sequence>
<proteinExistence type="inferred from homology"/>
<comment type="caution">
    <text evidence="8">The sequence shown here is derived from an EMBL/GenBank/DDBJ whole genome shotgun (WGS) entry which is preliminary data.</text>
</comment>
<evidence type="ECO:0000256" key="6">
    <source>
        <dbReference type="SAM" id="MobiDB-lite"/>
    </source>
</evidence>
<dbReference type="GO" id="GO:0016818">
    <property type="term" value="F:hydrolase activity, acting on acid anhydrides, in phosphorus-containing anhydrides"/>
    <property type="evidence" value="ECO:0007669"/>
    <property type="project" value="TreeGrafter"/>
</dbReference>